<feature type="region of interest" description="Disordered" evidence="1">
    <location>
        <begin position="1"/>
        <end position="36"/>
    </location>
</feature>
<comment type="caution">
    <text evidence="2">The sequence shown here is derived from an EMBL/GenBank/DDBJ whole genome shotgun (WGS) entry which is preliminary data.</text>
</comment>
<feature type="compositionally biased region" description="Basic and acidic residues" evidence="1">
    <location>
        <begin position="1"/>
        <end position="10"/>
    </location>
</feature>
<name>A0A821G5L3_9BILA</name>
<sequence length="102" mass="12032">PDYHINETNKHLFPPMPEDTVRKESSSSSSLESLSNISATVQPTPMVLAVKYAQSHHHHHRLPNKYHYLTLKVVYPPQVQIFQYHQKLSQQLLHPRQYENHR</sequence>
<gene>
    <name evidence="2" type="ORF">UJA718_LOCUS34318</name>
</gene>
<reference evidence="2" key="1">
    <citation type="submission" date="2021-02" db="EMBL/GenBank/DDBJ databases">
        <authorList>
            <person name="Nowell W R."/>
        </authorList>
    </citation>
    <scope>NUCLEOTIDE SEQUENCE</scope>
</reference>
<evidence type="ECO:0000313" key="2">
    <source>
        <dbReference type="EMBL" id="CAF4662260.1"/>
    </source>
</evidence>
<feature type="non-terminal residue" evidence="2">
    <location>
        <position position="1"/>
    </location>
</feature>
<accession>A0A821G5L3</accession>
<evidence type="ECO:0000313" key="3">
    <source>
        <dbReference type="Proteomes" id="UP000663873"/>
    </source>
</evidence>
<evidence type="ECO:0000256" key="1">
    <source>
        <dbReference type="SAM" id="MobiDB-lite"/>
    </source>
</evidence>
<feature type="compositionally biased region" description="Low complexity" evidence="1">
    <location>
        <begin position="26"/>
        <end position="35"/>
    </location>
</feature>
<dbReference type="AlphaFoldDB" id="A0A821G5L3"/>
<organism evidence="2 3">
    <name type="scientific">Rotaria socialis</name>
    <dbReference type="NCBI Taxonomy" id="392032"/>
    <lineage>
        <taxon>Eukaryota</taxon>
        <taxon>Metazoa</taxon>
        <taxon>Spiralia</taxon>
        <taxon>Gnathifera</taxon>
        <taxon>Rotifera</taxon>
        <taxon>Eurotatoria</taxon>
        <taxon>Bdelloidea</taxon>
        <taxon>Philodinida</taxon>
        <taxon>Philodinidae</taxon>
        <taxon>Rotaria</taxon>
    </lineage>
</organism>
<protein>
    <submittedName>
        <fullName evidence="2">Uncharacterized protein</fullName>
    </submittedName>
</protein>
<proteinExistence type="predicted"/>
<keyword evidence="3" id="KW-1185">Reference proteome</keyword>
<dbReference type="EMBL" id="CAJOBP010030993">
    <property type="protein sequence ID" value="CAF4662260.1"/>
    <property type="molecule type" value="Genomic_DNA"/>
</dbReference>
<dbReference type="Proteomes" id="UP000663873">
    <property type="component" value="Unassembled WGS sequence"/>
</dbReference>